<dbReference type="Gene3D" id="1.10.3680.10">
    <property type="entry name" value="TerB-like"/>
    <property type="match status" value="1"/>
</dbReference>
<organism evidence="1 2">
    <name type="scientific">Clostridium paraputrificum</name>
    <dbReference type="NCBI Taxonomy" id="29363"/>
    <lineage>
        <taxon>Bacteria</taxon>
        <taxon>Bacillati</taxon>
        <taxon>Bacillota</taxon>
        <taxon>Clostridia</taxon>
        <taxon>Eubacteriales</taxon>
        <taxon>Clostridiaceae</taxon>
        <taxon>Clostridium</taxon>
    </lineage>
</organism>
<evidence type="ECO:0008006" key="3">
    <source>
        <dbReference type="Google" id="ProtNLM"/>
    </source>
</evidence>
<comment type="caution">
    <text evidence="1">The sequence shown here is derived from an EMBL/GenBank/DDBJ whole genome shotgun (WGS) entry which is preliminary data.</text>
</comment>
<dbReference type="Proteomes" id="UP000092714">
    <property type="component" value="Unassembled WGS sequence"/>
</dbReference>
<gene>
    <name evidence="1" type="ORF">CP373A1_01355</name>
</gene>
<protein>
    <recommendedName>
        <fullName evidence="3">Tellurite resistance protein TerB</fullName>
    </recommendedName>
</protein>
<dbReference type="OrthoDB" id="1934251at2"/>
<dbReference type="InterPro" id="IPR029024">
    <property type="entry name" value="TerB-like"/>
</dbReference>
<evidence type="ECO:0000313" key="1">
    <source>
        <dbReference type="EMBL" id="OBY12267.1"/>
    </source>
</evidence>
<sequence>MFLTELNTEEASAFLSLVTQFAKVDETFAKEEKRLIYDYLDELSLKEEDIKNLSYEEIINVLKKSKNRIKSIVYFELVGLALVDGEYGDKEIDFLDKIAVSLDIRRDKKIAFANYFFNFKEIYDFSVVEAESKIELLKEEAEALL</sequence>
<dbReference type="CDD" id="cd07177">
    <property type="entry name" value="terB_like"/>
    <property type="match status" value="1"/>
</dbReference>
<dbReference type="SUPFAM" id="SSF158682">
    <property type="entry name" value="TerB-like"/>
    <property type="match status" value="1"/>
</dbReference>
<proteinExistence type="predicted"/>
<keyword evidence="2" id="KW-1185">Reference proteome</keyword>
<dbReference type="EMBL" id="MAPZ01000009">
    <property type="protein sequence ID" value="OBY12267.1"/>
    <property type="molecule type" value="Genomic_DNA"/>
</dbReference>
<dbReference type="eggNOG" id="ENOG5033EAM">
    <property type="taxonomic scope" value="Bacteria"/>
</dbReference>
<dbReference type="GeneID" id="42777414"/>
<evidence type="ECO:0000313" key="2">
    <source>
        <dbReference type="Proteomes" id="UP000092714"/>
    </source>
</evidence>
<dbReference type="AlphaFoldDB" id="A0A174RRZ7"/>
<name>A0A174RRZ7_9CLOT</name>
<accession>A0A174RRZ7</accession>
<dbReference type="RefSeq" id="WP_027099569.1">
    <property type="nucleotide sequence ID" value="NZ_CABHIH010000001.1"/>
</dbReference>
<reference evidence="1 2" key="1">
    <citation type="submission" date="2016-06" db="EMBL/GenBank/DDBJ databases">
        <authorList>
            <person name="Kjaerup R.B."/>
            <person name="Dalgaard T.S."/>
            <person name="Juul-Madsen H.R."/>
        </authorList>
    </citation>
    <scope>NUCLEOTIDE SEQUENCE [LARGE SCALE GENOMIC DNA]</scope>
    <source>
        <strain evidence="1 2">373-A1</strain>
    </source>
</reference>